<evidence type="ECO:0000313" key="7">
    <source>
        <dbReference type="Proteomes" id="UP000007014"/>
    </source>
</evidence>
<protein>
    <recommendedName>
        <fullName evidence="5">V-type proton ATPase subunit F</fullName>
    </recommendedName>
</protein>
<organism evidence="6 7">
    <name type="scientific">Cyanidioschyzon merolae (strain NIES-3377 / 10D)</name>
    <name type="common">Unicellular red alga</name>
    <dbReference type="NCBI Taxonomy" id="280699"/>
    <lineage>
        <taxon>Eukaryota</taxon>
        <taxon>Rhodophyta</taxon>
        <taxon>Bangiophyceae</taxon>
        <taxon>Cyanidiales</taxon>
        <taxon>Cyanidiaceae</taxon>
        <taxon>Cyanidioschyzon</taxon>
    </lineage>
</organism>
<keyword evidence="4 5" id="KW-0406">Ion transport</keyword>
<dbReference type="PANTHER" id="PTHR13861:SF2">
    <property type="entry name" value="V-TYPE PROTON ATPASE SUBUNIT F"/>
    <property type="match status" value="1"/>
</dbReference>
<dbReference type="Gramene" id="CMQ237CT">
    <property type="protein sequence ID" value="CMQ237CT"/>
    <property type="gene ID" value="CMQ237C"/>
</dbReference>
<dbReference type="eggNOG" id="KOG3432">
    <property type="taxonomic scope" value="Eukaryota"/>
</dbReference>
<dbReference type="RefSeq" id="XP_005538159.1">
    <property type="nucleotide sequence ID" value="XM_005538102.1"/>
</dbReference>
<dbReference type="EMBL" id="AP006499">
    <property type="protein sequence ID" value="BAM82123.1"/>
    <property type="molecule type" value="Genomic_DNA"/>
</dbReference>
<dbReference type="KEGG" id="cme:CYME_CMQ237C"/>
<dbReference type="HOGENOM" id="CLU_135754_0_0_1"/>
<comment type="subunit">
    <text evidence="5">V-ATPase is a heteromultimeric enzyme made up of two complexes: the ATP-hydrolytic V1 complex and the proton translocation V0 complex.</text>
</comment>
<dbReference type="AlphaFoldDB" id="M1VKQ2"/>
<keyword evidence="3 5" id="KW-0375">Hydrogen ion transport</keyword>
<dbReference type="GO" id="GO:0046961">
    <property type="term" value="F:proton-transporting ATPase activity, rotational mechanism"/>
    <property type="evidence" value="ECO:0007669"/>
    <property type="project" value="InterPro"/>
</dbReference>
<dbReference type="InterPro" id="IPR008218">
    <property type="entry name" value="ATPase_V1-cplx_f_g_su"/>
</dbReference>
<dbReference type="PANTHER" id="PTHR13861">
    <property type="entry name" value="VACUOLAR ATP SYNTHASE SUBUNIT F"/>
    <property type="match status" value="1"/>
</dbReference>
<dbReference type="Pfam" id="PF01990">
    <property type="entry name" value="ATP-synt_F"/>
    <property type="match status" value="1"/>
</dbReference>
<comment type="function">
    <text evidence="5">Subunit of the V1 complex of vacuolar(H+)-ATPase (V-ATPase), a multisubunit enzyme composed of a peripheral complex (V1) that hydrolyzes ATP and a membrane integral complex (V0) that translocates protons. V-ATPase is responsible for acidifying and maintaining the pH of intracellular compartments.</text>
</comment>
<dbReference type="SUPFAM" id="SSF159468">
    <property type="entry name" value="AtpF-like"/>
    <property type="match status" value="1"/>
</dbReference>
<dbReference type="InterPro" id="IPR036906">
    <property type="entry name" value="ATPase_V1_fsu_sf"/>
</dbReference>
<accession>M1VKQ2</accession>
<proteinExistence type="inferred from homology"/>
<dbReference type="InterPro" id="IPR005772">
    <property type="entry name" value="ATPase_V1-cplx_fsu_euk"/>
</dbReference>
<dbReference type="PIRSF" id="PIRSF015945">
    <property type="entry name" value="ATPase_V1_F_euk"/>
    <property type="match status" value="1"/>
</dbReference>
<comment type="similarity">
    <text evidence="1 5">Belongs to the V-ATPase F subunit family.</text>
</comment>
<keyword evidence="7" id="KW-1185">Reference proteome</keyword>
<dbReference type="OMA" id="IIICQHI"/>
<dbReference type="NCBIfam" id="TIGR01101">
    <property type="entry name" value="V_ATP_synt_F"/>
    <property type="match status" value="1"/>
</dbReference>
<evidence type="ECO:0000256" key="1">
    <source>
        <dbReference type="ARBA" id="ARBA00010148"/>
    </source>
</evidence>
<dbReference type="Proteomes" id="UP000007014">
    <property type="component" value="Chromosome 17"/>
</dbReference>
<evidence type="ECO:0000256" key="4">
    <source>
        <dbReference type="ARBA" id="ARBA00023065"/>
    </source>
</evidence>
<gene>
    <name evidence="6" type="ORF">CYME_CMQ237C</name>
</gene>
<dbReference type="GO" id="GO:0033180">
    <property type="term" value="C:proton-transporting V-type ATPase, V1 domain"/>
    <property type="evidence" value="ECO:0007669"/>
    <property type="project" value="InterPro"/>
</dbReference>
<dbReference type="GeneID" id="16996451"/>
<reference evidence="6 7" key="2">
    <citation type="journal article" date="2007" name="BMC Biol.">
        <title>A 100%-complete sequence reveals unusually simple genomic features in the hot-spring red alga Cyanidioschyzon merolae.</title>
        <authorList>
            <person name="Nozaki H."/>
            <person name="Takano H."/>
            <person name="Misumi O."/>
            <person name="Terasawa K."/>
            <person name="Matsuzaki M."/>
            <person name="Maruyama S."/>
            <person name="Nishida K."/>
            <person name="Yagisawa F."/>
            <person name="Yoshida Y."/>
            <person name="Fujiwara T."/>
            <person name="Takio S."/>
            <person name="Tamura K."/>
            <person name="Chung S.J."/>
            <person name="Nakamura S."/>
            <person name="Kuroiwa H."/>
            <person name="Tanaka K."/>
            <person name="Sato N."/>
            <person name="Kuroiwa T."/>
        </authorList>
    </citation>
    <scope>NUCLEOTIDE SEQUENCE [LARGE SCALE GENOMIC DNA]</scope>
    <source>
        <strain evidence="6 7">10D</strain>
    </source>
</reference>
<evidence type="ECO:0000256" key="5">
    <source>
        <dbReference type="PIRNR" id="PIRNR015945"/>
    </source>
</evidence>
<evidence type="ECO:0000256" key="2">
    <source>
        <dbReference type="ARBA" id="ARBA00022448"/>
    </source>
</evidence>
<name>M1VKQ2_CYAM1</name>
<evidence type="ECO:0000256" key="3">
    <source>
        <dbReference type="ARBA" id="ARBA00022781"/>
    </source>
</evidence>
<keyword evidence="2 5" id="KW-0813">Transport</keyword>
<evidence type="ECO:0000313" key="6">
    <source>
        <dbReference type="EMBL" id="BAM82123.1"/>
    </source>
</evidence>
<sequence length="128" mass="14359">MTDAGDLASVKDADRLIAIIGDEDTVTGFLLTGIGDRTRPTDPTYLVVRRDTSDATIAEAFEHFTRQRKDVGMVLITQNIANRIRSNIEGYTGRVPAVIEIPSKDQVYDPRQDTLMQRVQRLLGIRDR</sequence>
<dbReference type="Gene3D" id="3.40.50.10580">
    <property type="entry name" value="ATPase, V1 complex, subunit F"/>
    <property type="match status" value="1"/>
</dbReference>
<dbReference type="OrthoDB" id="10261947at2759"/>
<reference evidence="6 7" key="1">
    <citation type="journal article" date="2004" name="Nature">
        <title>Genome sequence of the ultrasmall unicellular red alga Cyanidioschyzon merolae 10D.</title>
        <authorList>
            <person name="Matsuzaki M."/>
            <person name="Misumi O."/>
            <person name="Shin-i T."/>
            <person name="Maruyama S."/>
            <person name="Takahara M."/>
            <person name="Miyagishima S."/>
            <person name="Mori T."/>
            <person name="Nishida K."/>
            <person name="Yagisawa F."/>
            <person name="Nishida K."/>
            <person name="Yoshida Y."/>
            <person name="Nishimura Y."/>
            <person name="Nakao S."/>
            <person name="Kobayashi T."/>
            <person name="Momoyama Y."/>
            <person name="Higashiyama T."/>
            <person name="Minoda A."/>
            <person name="Sano M."/>
            <person name="Nomoto H."/>
            <person name="Oishi K."/>
            <person name="Hayashi H."/>
            <person name="Ohta F."/>
            <person name="Nishizaka S."/>
            <person name="Haga S."/>
            <person name="Miura S."/>
            <person name="Morishita T."/>
            <person name="Kabeya Y."/>
            <person name="Terasawa K."/>
            <person name="Suzuki Y."/>
            <person name="Ishii Y."/>
            <person name="Asakawa S."/>
            <person name="Takano H."/>
            <person name="Ohta N."/>
            <person name="Kuroiwa H."/>
            <person name="Tanaka K."/>
            <person name="Shimizu N."/>
            <person name="Sugano S."/>
            <person name="Sato N."/>
            <person name="Nozaki H."/>
            <person name="Ogasawara N."/>
            <person name="Kohara Y."/>
            <person name="Kuroiwa T."/>
        </authorList>
    </citation>
    <scope>NUCLEOTIDE SEQUENCE [LARGE SCALE GENOMIC DNA]</scope>
    <source>
        <strain evidence="6 7">10D</strain>
    </source>
</reference>
<dbReference type="STRING" id="280699.M1VKQ2"/>